<dbReference type="EMBL" id="VZPO01000011">
    <property type="protein sequence ID" value="KAB0500524.1"/>
    <property type="molecule type" value="Genomic_DNA"/>
</dbReference>
<evidence type="ECO:0000313" key="4">
    <source>
        <dbReference type="Proteomes" id="UP000434925"/>
    </source>
</evidence>
<organism evidence="2 3">
    <name type="scientific">Pseudomonas lini</name>
    <dbReference type="NCBI Taxonomy" id="163011"/>
    <lineage>
        <taxon>Bacteria</taxon>
        <taxon>Pseudomonadati</taxon>
        <taxon>Pseudomonadota</taxon>
        <taxon>Gammaproteobacteria</taxon>
        <taxon>Pseudomonadales</taxon>
        <taxon>Pseudomonadaceae</taxon>
        <taxon>Pseudomonas</taxon>
    </lineage>
</organism>
<dbReference type="AlphaFoldDB" id="A0A0J6GXC5"/>
<keyword evidence="3" id="KW-1185">Reference proteome</keyword>
<reference evidence="1 4" key="3">
    <citation type="submission" date="2019-09" db="EMBL/GenBank/DDBJ databases">
        <title>Draft genome sequences of 48 bacterial type strains from the CCUG.</title>
        <authorList>
            <person name="Tunovic T."/>
            <person name="Pineiro-Iglesias B."/>
            <person name="Unosson C."/>
            <person name="Inganas E."/>
            <person name="Ohlen M."/>
            <person name="Cardew S."/>
            <person name="Jensie-Markopoulos S."/>
            <person name="Salva-Serra F."/>
            <person name="Jaen-Luchoro D."/>
            <person name="Karlsson R."/>
            <person name="Svensson-Stadler L."/>
            <person name="Chun J."/>
            <person name="Moore E."/>
        </authorList>
    </citation>
    <scope>NUCLEOTIDE SEQUENCE [LARGE SCALE GENOMIC DNA]</scope>
    <source>
        <strain evidence="1 4">CCUG 51522</strain>
    </source>
</reference>
<dbReference type="Pfam" id="PF05488">
    <property type="entry name" value="PAAR_motif"/>
    <property type="match status" value="1"/>
</dbReference>
<dbReference type="Proteomes" id="UP000182814">
    <property type="component" value="Chromosome I"/>
</dbReference>
<dbReference type="Proteomes" id="UP000434925">
    <property type="component" value="Unassembled WGS sequence"/>
</dbReference>
<reference evidence="2" key="1">
    <citation type="submission" date="2016-10" db="EMBL/GenBank/DDBJ databases">
        <authorList>
            <person name="de Groot N.N."/>
        </authorList>
    </citation>
    <scope>NUCLEOTIDE SEQUENCE [LARGE SCALE GENOMIC DNA]</scope>
    <source>
        <strain evidence="2">BS3782</strain>
    </source>
</reference>
<dbReference type="Gene3D" id="2.60.200.60">
    <property type="match status" value="2"/>
</dbReference>
<dbReference type="InterPro" id="IPR008727">
    <property type="entry name" value="PAAR_motif"/>
</dbReference>
<dbReference type="RefSeq" id="WP_048397135.1">
    <property type="nucleotide sequence ID" value="NZ_JYLB01000010.1"/>
</dbReference>
<proteinExistence type="predicted"/>
<dbReference type="EMBL" id="LT629746">
    <property type="protein sequence ID" value="SDT13524.1"/>
    <property type="molecule type" value="Genomic_DNA"/>
</dbReference>
<evidence type="ECO:0000313" key="3">
    <source>
        <dbReference type="Proteomes" id="UP000182814"/>
    </source>
</evidence>
<gene>
    <name evidence="1" type="ORF">F7R14_24710</name>
    <name evidence="2" type="ORF">SAMN04490191_3271</name>
</gene>
<accession>A0A0J6GXC5</accession>
<name>A0A0J6GXC5_9PSED</name>
<dbReference type="PATRIC" id="fig|163011.3.peg.155"/>
<sequence>MAGKPAARVTDPTACPLPGHGVNPIAAGSPDVFFDGLAAARQDDKSACGSPIVGEVASTVLINGKPAATVGSIGAHGNNVVSGSGTVIIGNTHTPAEFTPPSPMPLWLQPFNEQFRILGSDGQPLAHVPYHIKDEAGQVYTGFSDESGHTPRITTKKQESLEITTGVAALEKWSEA</sequence>
<evidence type="ECO:0000313" key="1">
    <source>
        <dbReference type="EMBL" id="KAB0500524.1"/>
    </source>
</evidence>
<reference evidence="3" key="2">
    <citation type="submission" date="2016-10" db="EMBL/GenBank/DDBJ databases">
        <authorList>
            <person name="Varghese N."/>
            <person name="Submissions S."/>
        </authorList>
    </citation>
    <scope>NUCLEOTIDE SEQUENCE [LARGE SCALE GENOMIC DNA]</scope>
    <source>
        <strain evidence="3">BS3782</strain>
    </source>
</reference>
<protein>
    <submittedName>
        <fullName evidence="2">Zn-binding Pro-Ala-Ala-Arg (PAAR) domain-containing protein, incolved in TypeVI secretion</fullName>
    </submittedName>
</protein>
<dbReference type="CDD" id="cd14743">
    <property type="entry name" value="PAAR_CT_1"/>
    <property type="match status" value="1"/>
</dbReference>
<evidence type="ECO:0000313" key="2">
    <source>
        <dbReference type="EMBL" id="SDT13524.1"/>
    </source>
</evidence>